<reference evidence="2 3" key="1">
    <citation type="submission" date="2019-03" db="EMBL/GenBank/DDBJ databases">
        <title>Single cell metagenomics reveals metabolic interactions within the superorganism composed of flagellate Streblomastix strix and complex community of Bacteroidetes bacteria on its surface.</title>
        <authorList>
            <person name="Treitli S.C."/>
            <person name="Kolisko M."/>
            <person name="Husnik F."/>
            <person name="Keeling P."/>
            <person name="Hampl V."/>
        </authorList>
    </citation>
    <scope>NUCLEOTIDE SEQUENCE [LARGE SCALE GENOMIC DNA]</scope>
    <source>
        <strain evidence="2">ST1C</strain>
    </source>
</reference>
<feature type="compositionally biased region" description="Basic and acidic residues" evidence="1">
    <location>
        <begin position="1"/>
        <end position="12"/>
    </location>
</feature>
<evidence type="ECO:0000313" key="2">
    <source>
        <dbReference type="EMBL" id="KAA6363141.1"/>
    </source>
</evidence>
<dbReference type="Proteomes" id="UP000324800">
    <property type="component" value="Unassembled WGS sequence"/>
</dbReference>
<organism evidence="2 3">
    <name type="scientific">Streblomastix strix</name>
    <dbReference type="NCBI Taxonomy" id="222440"/>
    <lineage>
        <taxon>Eukaryota</taxon>
        <taxon>Metamonada</taxon>
        <taxon>Preaxostyla</taxon>
        <taxon>Oxymonadida</taxon>
        <taxon>Streblomastigidae</taxon>
        <taxon>Streblomastix</taxon>
    </lineage>
</organism>
<evidence type="ECO:0000256" key="1">
    <source>
        <dbReference type="SAM" id="MobiDB-lite"/>
    </source>
</evidence>
<accession>A0A5J4TZP4</accession>
<comment type="caution">
    <text evidence="2">The sequence shown here is derived from an EMBL/GenBank/DDBJ whole genome shotgun (WGS) entry which is preliminary data.</text>
</comment>
<dbReference type="AlphaFoldDB" id="A0A5J4TZP4"/>
<proteinExistence type="predicted"/>
<sequence length="90" mass="10545">MQKEEQRKEGTERGNTNRRSEIQILLEETCPSLYPEFTPIFSQDTTDQVNDALDDLDNVTSDKKSIKEYKNAFQYAQIKVELDTMIRLIK</sequence>
<evidence type="ECO:0000313" key="3">
    <source>
        <dbReference type="Proteomes" id="UP000324800"/>
    </source>
</evidence>
<name>A0A5J4TZP4_9EUKA</name>
<protein>
    <submittedName>
        <fullName evidence="2">Uncharacterized protein</fullName>
    </submittedName>
</protein>
<feature type="region of interest" description="Disordered" evidence="1">
    <location>
        <begin position="1"/>
        <end position="21"/>
    </location>
</feature>
<gene>
    <name evidence="2" type="ORF">EZS28_041332</name>
</gene>
<dbReference type="EMBL" id="SNRW01023280">
    <property type="protein sequence ID" value="KAA6363141.1"/>
    <property type="molecule type" value="Genomic_DNA"/>
</dbReference>